<name>A0ABV9W4F2_9ACTN</name>
<dbReference type="SUPFAM" id="SSF52540">
    <property type="entry name" value="P-loop containing nucleoside triphosphate hydrolases"/>
    <property type="match status" value="1"/>
</dbReference>
<keyword evidence="1" id="KW-0547">Nucleotide-binding</keyword>
<dbReference type="Pfam" id="PF00196">
    <property type="entry name" value="GerE"/>
    <property type="match status" value="1"/>
</dbReference>
<evidence type="ECO:0000256" key="1">
    <source>
        <dbReference type="ARBA" id="ARBA00022741"/>
    </source>
</evidence>
<dbReference type="PROSITE" id="PS50043">
    <property type="entry name" value="HTH_LUXR_2"/>
    <property type="match status" value="1"/>
</dbReference>
<dbReference type="Pfam" id="PF13191">
    <property type="entry name" value="AAA_16"/>
    <property type="match status" value="1"/>
</dbReference>
<evidence type="ECO:0000313" key="4">
    <source>
        <dbReference type="EMBL" id="MFC5002162.1"/>
    </source>
</evidence>
<dbReference type="PANTHER" id="PTHR16305:SF35">
    <property type="entry name" value="TRANSCRIPTIONAL ACTIVATOR DOMAIN"/>
    <property type="match status" value="1"/>
</dbReference>
<accession>A0ABV9W4F2</accession>
<dbReference type="InterPro" id="IPR011990">
    <property type="entry name" value="TPR-like_helical_dom_sf"/>
</dbReference>
<dbReference type="SUPFAM" id="SSF46894">
    <property type="entry name" value="C-terminal effector domain of the bipartite response regulators"/>
    <property type="match status" value="1"/>
</dbReference>
<sequence length="905" mass="94827">MHGRDEELATVERLLAEARAGRGAALVIRGDAGIGKTMLLAAAQQAAAGAGMAVLQANGAEAESALPFAGLHQLLGPLLGDLGALTPRLQRTLRSAFGQDDERPDWFTVGLAVLELLGDRAARTPLLLVAEDAHWLDPETLNVLVFVARRLAGEPIAAVLAVRTQPAGVLTGTGLGQLTLGDLDDGAAARVLADHAPHLSPPARDWVLAQAAGNPLALVELPRSIQAQVELPSELVPLSERLETAFAGRFAQLPAGTRAAVAAFSADPNCPVPTLLAAARATTGTAVTPAAFQPAIDAGLLQVQGRRLRFRHPLMRSAVYRCVTEFDRLTIHAVLADALADDPDRRAWHRSAATLGPDEEACAELEAAAVRALGRGAVRAAVGGLGRAAELTGSPQRRSALLLQAAELASTEDLGLAAGLVGRVELLAGAADRARLALVRDTIEPAGVADAARIHRLCDHAAEAHAAGETGLAALLCWRASLCCWFAGLPDAVGARITAVLGTLGLPADEPIGLAIQAHAQPDALGPGVLHQLPRLVPDRADADGMRYLGSAALTLGDFPSAASFMSTAAANYRAQGRATLLTRPLAVAGYVRLWLGGWPAVRADLEEAEALAEETGDPFWMVTARASRAMHDALTGNHAAALNLADDITASPATAGVRAAAGAAQHARGIVANAEGRHDEALDLLLRMYAPADPAYQPDMHGWALPDLADAAARTGRPGEARGIVEAAGERAARLPSPMLLRCHAYASAVLAVADGADAGAAFDRARAMDLAAWPVHRARLDLAYGTWLRRRKRILESRVPLRAARDGFDTLGAVAWGRLAREELRAAGEESTSRAVPQRERLTAQELQTAMLAAAGLSNREIGQRLFVSHRTVSSHLYRIFPKLGITGRSQLRDALEALAQTT</sequence>
<feature type="domain" description="HTH luxR-type" evidence="3">
    <location>
        <begin position="837"/>
        <end position="902"/>
    </location>
</feature>
<comment type="caution">
    <text evidence="4">The sequence shown here is derived from an EMBL/GenBank/DDBJ whole genome shotgun (WGS) entry which is preliminary data.</text>
</comment>
<dbReference type="EMBL" id="JBHSIU010000041">
    <property type="protein sequence ID" value="MFC5002162.1"/>
    <property type="molecule type" value="Genomic_DNA"/>
</dbReference>
<keyword evidence="5" id="KW-1185">Reference proteome</keyword>
<keyword evidence="2" id="KW-0067">ATP-binding</keyword>
<dbReference type="InterPro" id="IPR041664">
    <property type="entry name" value="AAA_16"/>
</dbReference>
<dbReference type="CDD" id="cd06170">
    <property type="entry name" value="LuxR_C_like"/>
    <property type="match status" value="1"/>
</dbReference>
<protein>
    <submittedName>
        <fullName evidence="4">AAA family ATPase</fullName>
    </submittedName>
</protein>
<dbReference type="InterPro" id="IPR036388">
    <property type="entry name" value="WH-like_DNA-bd_sf"/>
</dbReference>
<dbReference type="PRINTS" id="PR00038">
    <property type="entry name" value="HTHLUXR"/>
</dbReference>
<dbReference type="SUPFAM" id="SSF48452">
    <property type="entry name" value="TPR-like"/>
    <property type="match status" value="1"/>
</dbReference>
<evidence type="ECO:0000313" key="5">
    <source>
        <dbReference type="Proteomes" id="UP001595912"/>
    </source>
</evidence>
<proteinExistence type="predicted"/>
<dbReference type="InterPro" id="IPR000792">
    <property type="entry name" value="Tscrpt_reg_LuxR_C"/>
</dbReference>
<dbReference type="RefSeq" id="WP_380119985.1">
    <property type="nucleotide sequence ID" value="NZ_JBHSIU010000041.1"/>
</dbReference>
<dbReference type="Gene3D" id="1.10.10.10">
    <property type="entry name" value="Winged helix-like DNA-binding domain superfamily/Winged helix DNA-binding domain"/>
    <property type="match status" value="1"/>
</dbReference>
<organism evidence="4 5">
    <name type="scientific">Dactylosporangium cerinum</name>
    <dbReference type="NCBI Taxonomy" id="1434730"/>
    <lineage>
        <taxon>Bacteria</taxon>
        <taxon>Bacillati</taxon>
        <taxon>Actinomycetota</taxon>
        <taxon>Actinomycetes</taxon>
        <taxon>Micromonosporales</taxon>
        <taxon>Micromonosporaceae</taxon>
        <taxon>Dactylosporangium</taxon>
    </lineage>
</organism>
<dbReference type="Proteomes" id="UP001595912">
    <property type="component" value="Unassembled WGS sequence"/>
</dbReference>
<dbReference type="PROSITE" id="PS00622">
    <property type="entry name" value="HTH_LUXR_1"/>
    <property type="match status" value="1"/>
</dbReference>
<evidence type="ECO:0000259" key="3">
    <source>
        <dbReference type="PROSITE" id="PS50043"/>
    </source>
</evidence>
<evidence type="ECO:0000256" key="2">
    <source>
        <dbReference type="ARBA" id="ARBA00022840"/>
    </source>
</evidence>
<dbReference type="InterPro" id="IPR027417">
    <property type="entry name" value="P-loop_NTPase"/>
</dbReference>
<gene>
    <name evidence="4" type="ORF">ACFPIJ_30560</name>
</gene>
<dbReference type="InterPro" id="IPR016032">
    <property type="entry name" value="Sig_transdc_resp-reg_C-effctor"/>
</dbReference>
<dbReference type="SMART" id="SM00421">
    <property type="entry name" value="HTH_LUXR"/>
    <property type="match status" value="1"/>
</dbReference>
<reference evidence="5" key="1">
    <citation type="journal article" date="2019" name="Int. J. Syst. Evol. Microbiol.">
        <title>The Global Catalogue of Microorganisms (GCM) 10K type strain sequencing project: providing services to taxonomists for standard genome sequencing and annotation.</title>
        <authorList>
            <consortium name="The Broad Institute Genomics Platform"/>
            <consortium name="The Broad Institute Genome Sequencing Center for Infectious Disease"/>
            <person name="Wu L."/>
            <person name="Ma J."/>
        </authorList>
    </citation>
    <scope>NUCLEOTIDE SEQUENCE [LARGE SCALE GENOMIC DNA]</scope>
    <source>
        <strain evidence="5">CGMCC 4.7152</strain>
    </source>
</reference>
<dbReference type="PANTHER" id="PTHR16305">
    <property type="entry name" value="TESTICULAR SOLUBLE ADENYLYL CYCLASE"/>
    <property type="match status" value="1"/>
</dbReference>
<dbReference type="Gene3D" id="1.25.40.10">
    <property type="entry name" value="Tetratricopeptide repeat domain"/>
    <property type="match status" value="1"/>
</dbReference>